<gene>
    <name evidence="2" type="ORF">ACFOWZ_19695</name>
</gene>
<protein>
    <submittedName>
        <fullName evidence="2">Uncharacterized protein</fullName>
    </submittedName>
</protein>
<keyword evidence="3" id="KW-1185">Reference proteome</keyword>
<comment type="caution">
    <text evidence="2">The sequence shown here is derived from an EMBL/GenBank/DDBJ whole genome shotgun (WGS) entry which is preliminary data.</text>
</comment>
<accession>A0ABV8BTI7</accession>
<feature type="region of interest" description="Disordered" evidence="1">
    <location>
        <begin position="55"/>
        <end position="77"/>
    </location>
</feature>
<reference evidence="3" key="1">
    <citation type="journal article" date="2019" name="Int. J. Syst. Evol. Microbiol.">
        <title>The Global Catalogue of Microorganisms (GCM) 10K type strain sequencing project: providing services to taxonomists for standard genome sequencing and annotation.</title>
        <authorList>
            <consortium name="The Broad Institute Genomics Platform"/>
            <consortium name="The Broad Institute Genome Sequencing Center for Infectious Disease"/>
            <person name="Wu L."/>
            <person name="Ma J."/>
        </authorList>
    </citation>
    <scope>NUCLEOTIDE SEQUENCE [LARGE SCALE GENOMIC DNA]</scope>
    <source>
        <strain evidence="3">CGMCC 4.7405</strain>
    </source>
</reference>
<evidence type="ECO:0000313" key="2">
    <source>
        <dbReference type="EMBL" id="MFC3893703.1"/>
    </source>
</evidence>
<dbReference type="EMBL" id="JBHRZI010000015">
    <property type="protein sequence ID" value="MFC3893703.1"/>
    <property type="molecule type" value="Genomic_DNA"/>
</dbReference>
<dbReference type="Proteomes" id="UP001595690">
    <property type="component" value="Unassembled WGS sequence"/>
</dbReference>
<feature type="compositionally biased region" description="Basic and acidic residues" evidence="1">
    <location>
        <begin position="57"/>
        <end position="77"/>
    </location>
</feature>
<dbReference type="RefSeq" id="WP_382374436.1">
    <property type="nucleotide sequence ID" value="NZ_JBHRZI010000015.1"/>
</dbReference>
<name>A0ABV8BTI7_9PSEU</name>
<evidence type="ECO:0000313" key="3">
    <source>
        <dbReference type="Proteomes" id="UP001595690"/>
    </source>
</evidence>
<organism evidence="2 3">
    <name type="scientific">Lentzea rhizosphaerae</name>
    <dbReference type="NCBI Taxonomy" id="2041025"/>
    <lineage>
        <taxon>Bacteria</taxon>
        <taxon>Bacillati</taxon>
        <taxon>Actinomycetota</taxon>
        <taxon>Actinomycetes</taxon>
        <taxon>Pseudonocardiales</taxon>
        <taxon>Pseudonocardiaceae</taxon>
        <taxon>Lentzea</taxon>
    </lineage>
</organism>
<evidence type="ECO:0000256" key="1">
    <source>
        <dbReference type="SAM" id="MobiDB-lite"/>
    </source>
</evidence>
<sequence>MDEDPEILAALRDVRAADWMALPVWARNPAYRLACLQRPDDPELLREAAADLLSFGPDRDETAEELKPRATRLEQSP</sequence>
<proteinExistence type="predicted"/>